<comment type="caution">
    <text evidence="1">The sequence shown here is derived from an EMBL/GenBank/DDBJ whole genome shotgun (WGS) entry which is preliminary data.</text>
</comment>
<name>A0A427BBM5_ENSVE</name>
<protein>
    <submittedName>
        <fullName evidence="1">Uncharacterized protein</fullName>
    </submittedName>
</protein>
<reference evidence="1 2" key="1">
    <citation type="journal article" date="2014" name="Agronomy (Basel)">
        <title>A Draft Genome Sequence for Ensete ventricosum, the Drought-Tolerant Tree Against Hunger.</title>
        <authorList>
            <person name="Harrison J."/>
            <person name="Moore K.A."/>
            <person name="Paszkiewicz K."/>
            <person name="Jones T."/>
            <person name="Grant M."/>
            <person name="Ambacheew D."/>
            <person name="Muzemil S."/>
            <person name="Studholme D.J."/>
        </authorList>
    </citation>
    <scope>NUCLEOTIDE SEQUENCE [LARGE SCALE GENOMIC DNA]</scope>
</reference>
<gene>
    <name evidence="1" type="ORF">B296_00001726</name>
</gene>
<sequence length="158" mass="18193">MRIFCPLHRDLEEHYELEIGEGDFGDMRTVRSEAMALELVYEMGHVGRQILCLRALRHRTRRASEPTGRLEARLAAWQDLLAYRRRPHTGHVLDCRHIEDLICHGHLDQYIMKPREPSLRPKGPVERQVDVIVCGPVVGGVSSSARKAYSHVKVQKRP</sequence>
<dbReference type="AlphaFoldDB" id="A0A427BBM5"/>
<dbReference type="EMBL" id="AMZH03000046">
    <property type="protein sequence ID" value="RRT85892.1"/>
    <property type="molecule type" value="Genomic_DNA"/>
</dbReference>
<proteinExistence type="predicted"/>
<evidence type="ECO:0000313" key="2">
    <source>
        <dbReference type="Proteomes" id="UP000287651"/>
    </source>
</evidence>
<evidence type="ECO:0000313" key="1">
    <source>
        <dbReference type="EMBL" id="RRT85892.1"/>
    </source>
</evidence>
<accession>A0A427BBM5</accession>
<dbReference type="Proteomes" id="UP000287651">
    <property type="component" value="Unassembled WGS sequence"/>
</dbReference>
<organism evidence="1 2">
    <name type="scientific">Ensete ventricosum</name>
    <name type="common">Abyssinian banana</name>
    <name type="synonym">Musa ensete</name>
    <dbReference type="NCBI Taxonomy" id="4639"/>
    <lineage>
        <taxon>Eukaryota</taxon>
        <taxon>Viridiplantae</taxon>
        <taxon>Streptophyta</taxon>
        <taxon>Embryophyta</taxon>
        <taxon>Tracheophyta</taxon>
        <taxon>Spermatophyta</taxon>
        <taxon>Magnoliopsida</taxon>
        <taxon>Liliopsida</taxon>
        <taxon>Zingiberales</taxon>
        <taxon>Musaceae</taxon>
        <taxon>Ensete</taxon>
    </lineage>
</organism>